<dbReference type="PANTHER" id="PTHR46246:SF1">
    <property type="entry name" value="GUANOSINE-3',5'-BIS(DIPHOSPHATE) 3'-PYROPHOSPHOHYDROLASE MESH1"/>
    <property type="match status" value="1"/>
</dbReference>
<dbReference type="InterPro" id="IPR052194">
    <property type="entry name" value="MESH1"/>
</dbReference>
<keyword evidence="3" id="KW-1185">Reference proteome</keyword>
<dbReference type="SUPFAM" id="SSF109604">
    <property type="entry name" value="HD-domain/PDEase-like"/>
    <property type="match status" value="1"/>
</dbReference>
<organism evidence="2 3">
    <name type="scientific">Corynebacterium qintianiae</name>
    <dbReference type="NCBI Taxonomy" id="2709392"/>
    <lineage>
        <taxon>Bacteria</taxon>
        <taxon>Bacillati</taxon>
        <taxon>Actinomycetota</taxon>
        <taxon>Actinomycetes</taxon>
        <taxon>Mycobacteriales</taxon>
        <taxon>Corynebacteriaceae</taxon>
        <taxon>Corynebacterium</taxon>
    </lineage>
</organism>
<gene>
    <name evidence="2" type="ORF">G7Y29_04795</name>
</gene>
<dbReference type="Gene3D" id="1.10.3210.10">
    <property type="entry name" value="Hypothetical protein af1432"/>
    <property type="match status" value="1"/>
</dbReference>
<dbReference type="GO" id="GO:0008893">
    <property type="term" value="F:guanosine-3',5'-bis(diphosphate) 3'-diphosphatase activity"/>
    <property type="evidence" value="ECO:0007669"/>
    <property type="project" value="TreeGrafter"/>
</dbReference>
<proteinExistence type="predicted"/>
<dbReference type="Proteomes" id="UP000594586">
    <property type="component" value="Chromosome"/>
</dbReference>
<dbReference type="AlphaFoldDB" id="A0A7T0KP50"/>
<evidence type="ECO:0000313" key="2">
    <source>
        <dbReference type="EMBL" id="QPK84089.1"/>
    </source>
</evidence>
<dbReference type="RefSeq" id="WP_165004684.1">
    <property type="nucleotide sequence ID" value="NZ_CP064955.1"/>
</dbReference>
<name>A0A7T0KP50_9CORY</name>
<dbReference type="SMART" id="SM00471">
    <property type="entry name" value="HDc"/>
    <property type="match status" value="1"/>
</dbReference>
<evidence type="ECO:0000313" key="3">
    <source>
        <dbReference type="Proteomes" id="UP000594586"/>
    </source>
</evidence>
<dbReference type="PANTHER" id="PTHR46246">
    <property type="entry name" value="GUANOSINE-3',5'-BIS(DIPHOSPHATE) 3'-PYROPHOSPHOHYDROLASE MESH1"/>
    <property type="match status" value="1"/>
</dbReference>
<dbReference type="Pfam" id="PF13328">
    <property type="entry name" value="HD_4"/>
    <property type="match status" value="1"/>
</dbReference>
<accession>A0A7T0KP50</accession>
<reference evidence="2 3" key="1">
    <citation type="submission" date="2020-11" db="EMBL/GenBank/DDBJ databases">
        <title>Corynebacterium sp. MC1420.</title>
        <authorList>
            <person name="Zhou J."/>
        </authorList>
    </citation>
    <scope>NUCLEOTIDE SEQUENCE [LARGE SCALE GENOMIC DNA]</scope>
    <source>
        <strain evidence="2 3">MC1420</strain>
    </source>
</reference>
<evidence type="ECO:0000259" key="1">
    <source>
        <dbReference type="SMART" id="SM00471"/>
    </source>
</evidence>
<dbReference type="EMBL" id="CP064955">
    <property type="protein sequence ID" value="QPK84089.1"/>
    <property type="molecule type" value="Genomic_DNA"/>
</dbReference>
<protein>
    <submittedName>
        <fullName evidence="2">Bifunctional (P)ppGpp synthetase/guanosine-3',5'-bis(Diphosphate) 3'-pyrophosphohydrolase</fullName>
    </submittedName>
</protein>
<feature type="domain" description="HD/PDEase" evidence="1">
    <location>
        <begin position="31"/>
        <end position="140"/>
    </location>
</feature>
<dbReference type="KEGG" id="cqn:G7Y29_04795"/>
<keyword evidence="2" id="KW-0378">Hydrolase</keyword>
<dbReference type="InterPro" id="IPR003607">
    <property type="entry name" value="HD/PDEase_dom"/>
</dbReference>
<sequence length="190" mass="21281">MTPVSVATSPRLIKAINTAAWAHRDHVRKGTDIPYVSHLFGVMTLVRTVTEDEDVLVASLLHDALEDVPEEYGEEQMRADFGDRVVELVRGVTKDGFLPSWQERADAYLAHLALANEGSVLISVADKLHNLISILSDVEVYGEDLWSRFNSGKERQQWWYASVYELAAARLPGNPLVAALGERLEELRRV</sequence>